<organism evidence="2">
    <name type="scientific">Rhizophora mucronata</name>
    <name type="common">Asiatic mangrove</name>
    <dbReference type="NCBI Taxonomy" id="61149"/>
    <lineage>
        <taxon>Eukaryota</taxon>
        <taxon>Viridiplantae</taxon>
        <taxon>Streptophyta</taxon>
        <taxon>Embryophyta</taxon>
        <taxon>Tracheophyta</taxon>
        <taxon>Spermatophyta</taxon>
        <taxon>Magnoliopsida</taxon>
        <taxon>eudicotyledons</taxon>
        <taxon>Gunneridae</taxon>
        <taxon>Pentapetalae</taxon>
        <taxon>rosids</taxon>
        <taxon>fabids</taxon>
        <taxon>Malpighiales</taxon>
        <taxon>Rhizophoraceae</taxon>
        <taxon>Rhizophora</taxon>
    </lineage>
</organism>
<evidence type="ECO:0000256" key="1">
    <source>
        <dbReference type="ARBA" id="ARBA00022737"/>
    </source>
</evidence>
<sequence length="102" mass="11705">MAVELFKELISFASDSAANWNMCISLIESLSLAHKVDKAFELYVDMIRRDSIPEMGTVFHLIKGLLRVNRWDEALQLSDSICQMDIDWVQEGEAADKRKSRL</sequence>
<accession>A0A2P2JF65</accession>
<protein>
    <submittedName>
        <fullName evidence="2">Pentatricopeptide repeat-containing protein At1g06710</fullName>
    </submittedName>
</protein>
<evidence type="ECO:0000313" key="2">
    <source>
        <dbReference type="EMBL" id="MBW92117.1"/>
    </source>
</evidence>
<dbReference type="EMBL" id="GGEC01011634">
    <property type="protein sequence ID" value="MBW92117.1"/>
    <property type="molecule type" value="Transcribed_RNA"/>
</dbReference>
<dbReference type="InterPro" id="IPR011990">
    <property type="entry name" value="TPR-like_helical_dom_sf"/>
</dbReference>
<dbReference type="EMBL" id="GGEC01011635">
    <property type="protein sequence ID" value="MBW92118.1"/>
    <property type="molecule type" value="Transcribed_RNA"/>
</dbReference>
<dbReference type="InterPro" id="IPR002885">
    <property type="entry name" value="PPR_rpt"/>
</dbReference>
<reference evidence="2" key="1">
    <citation type="submission" date="2018-02" db="EMBL/GenBank/DDBJ databases">
        <title>Rhizophora mucronata_Transcriptome.</title>
        <authorList>
            <person name="Meera S.P."/>
            <person name="Sreeshan A."/>
            <person name="Augustine A."/>
        </authorList>
    </citation>
    <scope>NUCLEOTIDE SEQUENCE</scope>
    <source>
        <tissue evidence="2">Leaf</tissue>
    </source>
</reference>
<keyword evidence="1" id="KW-0677">Repeat</keyword>
<dbReference type="Gene3D" id="1.25.40.10">
    <property type="entry name" value="Tetratricopeptide repeat domain"/>
    <property type="match status" value="1"/>
</dbReference>
<name>A0A2P2JF65_RHIMU</name>
<dbReference type="AlphaFoldDB" id="A0A2P2JF65"/>
<proteinExistence type="predicted"/>
<dbReference type="Pfam" id="PF01535">
    <property type="entry name" value="PPR"/>
    <property type="match status" value="1"/>
</dbReference>
<dbReference type="NCBIfam" id="TIGR00756">
    <property type="entry name" value="PPR"/>
    <property type="match status" value="1"/>
</dbReference>